<evidence type="ECO:0000259" key="2">
    <source>
        <dbReference type="Pfam" id="PF21563"/>
    </source>
</evidence>
<dbReference type="Pfam" id="PF21563">
    <property type="entry name" value="Mcp40H-20_sensor"/>
    <property type="match status" value="1"/>
</dbReference>
<evidence type="ECO:0000256" key="1">
    <source>
        <dbReference type="SAM" id="Phobius"/>
    </source>
</evidence>
<feature type="transmembrane region" description="Helical" evidence="1">
    <location>
        <begin position="28"/>
        <end position="46"/>
    </location>
</feature>
<name>A0A382ENG0_9ZZZZ</name>
<evidence type="ECO:0000313" key="3">
    <source>
        <dbReference type="EMBL" id="SVB52326.1"/>
    </source>
</evidence>
<sequence length="468" mass="53666">MAIKNEDMVKEQFTLSHRVRQIRLEYKILFLIVVCLTFGFGSYVIYSLNSESKALMHQHQLRSHLFGETLISGIRNIMLSGRAPYVRAFIEEAREEFNKVGEIHLFNNKAEEIFPPRKSHISIPIQEMKIKKAIKEKQFSNSLYPLKNEASCKTCHADEYEIRGAVKLDFTQDADWESALVQVVHNAFQAIMLSGKGEFADTLLMEINQLLGVELLQVYDEDGIYIAFGEDDREVNEEILEDVVDAIYEKYHGSLPMKNGSYHFSPLTNLESCHVCHSPDSKFRGILAMELQEGKVQREQVIHSAIIGFKNLMRLQKASYAGAYIDEIRHLPFVENFQIFDNGQISDVGYRELWIPNPDYDSISMDSTIAKLIYTNNQTDTNNKQKLEYTENITMVDHLTQAIPIINDEKCQACHRPPEMGSPFYASQQDKWKVRSVVKVSTSMKDIQQEIQKNTQASIVVGLSTFIL</sequence>
<organism evidence="3">
    <name type="scientific">marine metagenome</name>
    <dbReference type="NCBI Taxonomy" id="408172"/>
    <lineage>
        <taxon>unclassified sequences</taxon>
        <taxon>metagenomes</taxon>
        <taxon>ecological metagenomes</taxon>
    </lineage>
</organism>
<keyword evidence="1" id="KW-0812">Transmembrane</keyword>
<dbReference type="InterPro" id="IPR048904">
    <property type="entry name" value="Mcp40H-20-like_sensor"/>
</dbReference>
<dbReference type="Gene3D" id="3.30.450.290">
    <property type="match status" value="3"/>
</dbReference>
<accession>A0A382ENG0</accession>
<dbReference type="SUPFAM" id="SSF48695">
    <property type="entry name" value="Multiheme cytochromes"/>
    <property type="match status" value="1"/>
</dbReference>
<dbReference type="InterPro" id="IPR036280">
    <property type="entry name" value="Multihaem_cyt_sf"/>
</dbReference>
<protein>
    <recommendedName>
        <fullName evidence="2">Mcp40H-20-like sensor domain-containing protein</fullName>
    </recommendedName>
</protein>
<reference evidence="3" key="1">
    <citation type="submission" date="2018-05" db="EMBL/GenBank/DDBJ databases">
        <authorList>
            <person name="Lanie J.A."/>
            <person name="Ng W.-L."/>
            <person name="Kazmierczak K.M."/>
            <person name="Andrzejewski T.M."/>
            <person name="Davidsen T.M."/>
            <person name="Wayne K.J."/>
            <person name="Tettelin H."/>
            <person name="Glass J.I."/>
            <person name="Rusch D."/>
            <person name="Podicherti R."/>
            <person name="Tsui H.-C.T."/>
            <person name="Winkler M.E."/>
        </authorList>
    </citation>
    <scope>NUCLEOTIDE SEQUENCE</scope>
</reference>
<dbReference type="AlphaFoldDB" id="A0A382ENG0"/>
<keyword evidence="1" id="KW-0472">Membrane</keyword>
<keyword evidence="1" id="KW-1133">Transmembrane helix</keyword>
<feature type="non-terminal residue" evidence="3">
    <location>
        <position position="468"/>
    </location>
</feature>
<gene>
    <name evidence="3" type="ORF">METZ01_LOCUS205180</name>
</gene>
<feature type="domain" description="Mcp40H-20-like sensor" evidence="2">
    <location>
        <begin position="70"/>
        <end position="168"/>
    </location>
</feature>
<dbReference type="EMBL" id="UINC01045498">
    <property type="protein sequence ID" value="SVB52326.1"/>
    <property type="molecule type" value="Genomic_DNA"/>
</dbReference>
<proteinExistence type="predicted"/>